<dbReference type="Proteomes" id="UP000285301">
    <property type="component" value="Unassembled WGS sequence"/>
</dbReference>
<dbReference type="PROSITE" id="PS51292">
    <property type="entry name" value="ZF_RING_CH"/>
    <property type="match status" value="1"/>
</dbReference>
<dbReference type="InterPro" id="IPR013083">
    <property type="entry name" value="Znf_RING/FYVE/PHD"/>
</dbReference>
<name>A0A3S3PFM4_9ACAR</name>
<dbReference type="CDD" id="cd16495">
    <property type="entry name" value="RING_CH-C4HC3_MARCH"/>
    <property type="match status" value="1"/>
</dbReference>
<organism evidence="12 13">
    <name type="scientific">Dinothrombium tinctorium</name>
    <dbReference type="NCBI Taxonomy" id="1965070"/>
    <lineage>
        <taxon>Eukaryota</taxon>
        <taxon>Metazoa</taxon>
        <taxon>Ecdysozoa</taxon>
        <taxon>Arthropoda</taxon>
        <taxon>Chelicerata</taxon>
        <taxon>Arachnida</taxon>
        <taxon>Acari</taxon>
        <taxon>Acariformes</taxon>
        <taxon>Trombidiformes</taxon>
        <taxon>Prostigmata</taxon>
        <taxon>Anystina</taxon>
        <taxon>Parasitengona</taxon>
        <taxon>Trombidioidea</taxon>
        <taxon>Trombidiidae</taxon>
        <taxon>Dinothrombium</taxon>
    </lineage>
</organism>
<evidence type="ECO:0000256" key="3">
    <source>
        <dbReference type="ARBA" id="ARBA00022692"/>
    </source>
</evidence>
<dbReference type="SUPFAM" id="SSF57850">
    <property type="entry name" value="RING/U-box"/>
    <property type="match status" value="1"/>
</dbReference>
<sequence>MKEITEMKEVSVDTSEFNFNLQSEIRNNRFQNKLTLSERASCRICLDTSLKVNLIEPCRCRGSQRYVHYQCLATWLERSGNLKCQVCKSDYNGINMKKKNMNFYDWMKRNPEFAALVVCGIIYAEFTKWRKTHFKIKVYPQTSKGMRVTRV</sequence>
<proteinExistence type="predicted"/>
<comment type="caution">
    <text evidence="12">The sequence shown here is derived from an EMBL/GenBank/DDBJ whole genome shotgun (WGS) entry which is preliminary data.</text>
</comment>
<dbReference type="OrthoDB" id="264354at2759"/>
<evidence type="ECO:0000256" key="6">
    <source>
        <dbReference type="ARBA" id="ARBA00022786"/>
    </source>
</evidence>
<dbReference type="GO" id="GO:0016020">
    <property type="term" value="C:membrane"/>
    <property type="evidence" value="ECO:0007669"/>
    <property type="project" value="UniProtKB-SubCell"/>
</dbReference>
<feature type="domain" description="RING-CH-type" evidence="10">
    <location>
        <begin position="34"/>
        <end position="94"/>
    </location>
</feature>
<evidence type="ECO:0000256" key="5">
    <source>
        <dbReference type="ARBA" id="ARBA00022771"/>
    </source>
</evidence>
<dbReference type="GO" id="GO:0008270">
    <property type="term" value="F:zinc ion binding"/>
    <property type="evidence" value="ECO:0007669"/>
    <property type="project" value="UniProtKB-KW"/>
</dbReference>
<dbReference type="PANTHER" id="PTHR46065:SF3">
    <property type="entry name" value="FI20425P1"/>
    <property type="match status" value="1"/>
</dbReference>
<gene>
    <name evidence="12" type="ORF">B4U79_18153</name>
    <name evidence="11" type="ORF">B4U79_18190</name>
</gene>
<dbReference type="Pfam" id="PF12906">
    <property type="entry name" value="RINGv"/>
    <property type="match status" value="1"/>
</dbReference>
<dbReference type="SMART" id="SM00744">
    <property type="entry name" value="RINGv"/>
    <property type="match status" value="1"/>
</dbReference>
<reference evidence="12" key="2">
    <citation type="submission" date="2018-11" db="EMBL/GenBank/DDBJ databases">
        <title>Trombidioid mite genomics.</title>
        <authorList>
            <person name="Dong X."/>
        </authorList>
    </citation>
    <scope>NUCLEOTIDE SEQUENCE</scope>
    <source>
        <strain evidence="12">UoL-WK</strain>
    </source>
</reference>
<dbReference type="EMBL" id="NCKU01003211">
    <property type="protein sequence ID" value="RWS07955.1"/>
    <property type="molecule type" value="Genomic_DNA"/>
</dbReference>
<keyword evidence="8" id="KW-1133">Transmembrane helix</keyword>
<evidence type="ECO:0000256" key="7">
    <source>
        <dbReference type="ARBA" id="ARBA00022833"/>
    </source>
</evidence>
<keyword evidence="4" id="KW-0479">Metal-binding</keyword>
<evidence type="ECO:0000313" key="13">
    <source>
        <dbReference type="Proteomes" id="UP000285301"/>
    </source>
</evidence>
<comment type="subcellular location">
    <subcellularLocation>
        <location evidence="1">Membrane</location>
        <topology evidence="1">Multi-pass membrane protein</topology>
    </subcellularLocation>
</comment>
<keyword evidence="13" id="KW-1185">Reference proteome</keyword>
<keyword evidence="2" id="KW-0808">Transferase</keyword>
<dbReference type="AlphaFoldDB" id="A0A3S3PFM4"/>
<evidence type="ECO:0000256" key="2">
    <source>
        <dbReference type="ARBA" id="ARBA00022679"/>
    </source>
</evidence>
<keyword evidence="5" id="KW-0863">Zinc-finger</keyword>
<dbReference type="PANTHER" id="PTHR46065">
    <property type="entry name" value="E3 UBIQUITIN-PROTEIN LIGASE MARCH 2/3 FAMILY MEMBER"/>
    <property type="match status" value="1"/>
</dbReference>
<evidence type="ECO:0000313" key="12">
    <source>
        <dbReference type="EMBL" id="RWS08700.1"/>
    </source>
</evidence>
<evidence type="ECO:0000256" key="4">
    <source>
        <dbReference type="ARBA" id="ARBA00022723"/>
    </source>
</evidence>
<reference evidence="12 13" key="1">
    <citation type="journal article" date="2018" name="Gigascience">
        <title>Genomes of trombidid mites reveal novel predicted allergens and laterally-transferred genes associated with secondary metabolism.</title>
        <authorList>
            <person name="Dong X."/>
            <person name="Chaisiri K."/>
            <person name="Xia D."/>
            <person name="Armstrong S.D."/>
            <person name="Fang Y."/>
            <person name="Donnelly M.J."/>
            <person name="Kadowaki T."/>
            <person name="McGarry J.W."/>
            <person name="Darby A.C."/>
            <person name="Makepeace B.L."/>
        </authorList>
    </citation>
    <scope>NUCLEOTIDE SEQUENCE [LARGE SCALE GENOMIC DNA]</scope>
    <source>
        <strain evidence="12">UoL-WK</strain>
    </source>
</reference>
<evidence type="ECO:0000256" key="8">
    <source>
        <dbReference type="ARBA" id="ARBA00022989"/>
    </source>
</evidence>
<dbReference type="Gene3D" id="3.30.40.10">
    <property type="entry name" value="Zinc/RING finger domain, C3HC4 (zinc finger)"/>
    <property type="match status" value="1"/>
</dbReference>
<dbReference type="EMBL" id="NCKU01002831">
    <property type="protein sequence ID" value="RWS08700.1"/>
    <property type="molecule type" value="Genomic_DNA"/>
</dbReference>
<keyword evidence="6" id="KW-0833">Ubl conjugation pathway</keyword>
<accession>A0A3S3PFM4</accession>
<evidence type="ECO:0000259" key="10">
    <source>
        <dbReference type="PROSITE" id="PS51292"/>
    </source>
</evidence>
<evidence type="ECO:0000313" key="11">
    <source>
        <dbReference type="EMBL" id="RWS07955.1"/>
    </source>
</evidence>
<dbReference type="InterPro" id="IPR011016">
    <property type="entry name" value="Znf_RING-CH"/>
</dbReference>
<keyword evidence="9" id="KW-0472">Membrane</keyword>
<protein>
    <recommendedName>
        <fullName evidence="10">RING-CH-type domain-containing protein</fullName>
    </recommendedName>
</protein>
<evidence type="ECO:0000256" key="1">
    <source>
        <dbReference type="ARBA" id="ARBA00004141"/>
    </source>
</evidence>
<dbReference type="STRING" id="1965070.A0A3S3PFM4"/>
<keyword evidence="3" id="KW-0812">Transmembrane</keyword>
<evidence type="ECO:0000256" key="9">
    <source>
        <dbReference type="ARBA" id="ARBA00023136"/>
    </source>
</evidence>
<dbReference type="GO" id="GO:0016740">
    <property type="term" value="F:transferase activity"/>
    <property type="evidence" value="ECO:0007669"/>
    <property type="project" value="UniProtKB-KW"/>
</dbReference>
<keyword evidence="7" id="KW-0862">Zinc</keyword>